<protein>
    <submittedName>
        <fullName evidence="1">CSON013688 protein</fullName>
    </submittedName>
</protein>
<reference evidence="2" key="2">
    <citation type="submission" date="2018-07" db="EMBL/GenBank/DDBJ databases">
        <authorList>
            <person name="Quirk P.G."/>
            <person name="Krulwich T.A."/>
        </authorList>
    </citation>
    <scope>NUCLEOTIDE SEQUENCE</scope>
</reference>
<gene>
    <name evidence="1" type="primary">CSON013688</name>
</gene>
<organism evidence="1">
    <name type="scientific">Culicoides sonorensis</name>
    <name type="common">Biting midge</name>
    <dbReference type="NCBI Taxonomy" id="179676"/>
    <lineage>
        <taxon>Eukaryota</taxon>
        <taxon>Metazoa</taxon>
        <taxon>Ecdysozoa</taxon>
        <taxon>Arthropoda</taxon>
        <taxon>Hexapoda</taxon>
        <taxon>Insecta</taxon>
        <taxon>Pterygota</taxon>
        <taxon>Neoptera</taxon>
        <taxon>Endopterygota</taxon>
        <taxon>Diptera</taxon>
        <taxon>Nematocera</taxon>
        <taxon>Chironomoidea</taxon>
        <taxon>Ceratopogonidae</taxon>
        <taxon>Ceratopogoninae</taxon>
        <taxon>Culicoides</taxon>
        <taxon>Monoculicoides</taxon>
    </lineage>
</organism>
<proteinExistence type="predicted"/>
<reference evidence="1" key="1">
    <citation type="submission" date="2018-04" db="EMBL/GenBank/DDBJ databases">
        <authorList>
            <person name="Go L.Y."/>
            <person name="Mitchell J.A."/>
        </authorList>
    </citation>
    <scope>NUCLEOTIDE SEQUENCE</scope>
    <source>
        <tissue evidence="1">Whole organism</tissue>
    </source>
</reference>
<dbReference type="VEuPathDB" id="VectorBase:CSON013688"/>
<dbReference type="EMBL" id="UFQS01000006">
    <property type="protein sequence ID" value="SSW97056.1"/>
    <property type="molecule type" value="Genomic_DNA"/>
</dbReference>
<name>A0A336JWB7_CULSO</name>
<evidence type="ECO:0000313" key="1">
    <source>
        <dbReference type="EMBL" id="SSW97056.1"/>
    </source>
</evidence>
<accession>A0A336JWB7</accession>
<sequence length="168" mass="19636">MHKPKNNNILRNQKYKRTSTFHNHALNRYICREQQSTLFVVRTDILYFNENRVYCNFINIFGIISNSGSQKLFRLMFSVRSNIDNSKLELKLFNSQVSMFEKVLIFAFYACFVLLQLTSSVRADEITYFSPARASKQSYCSDLNAQNSLDIDQAPKLCSIELMRISNE</sequence>
<evidence type="ECO:0000313" key="2">
    <source>
        <dbReference type="EMBL" id="SSX17443.1"/>
    </source>
</evidence>
<dbReference type="EMBL" id="UFQT01000006">
    <property type="protein sequence ID" value="SSX17443.1"/>
    <property type="molecule type" value="Genomic_DNA"/>
</dbReference>
<dbReference type="AlphaFoldDB" id="A0A336JWB7"/>